<dbReference type="Pfam" id="PF15514">
    <property type="entry name" value="ThaI"/>
    <property type="match status" value="1"/>
</dbReference>
<dbReference type="Gene3D" id="3.40.600.30">
    <property type="match status" value="1"/>
</dbReference>
<organism evidence="1 2">
    <name type="scientific">Pseudocalidococcus azoricus BACA0444</name>
    <dbReference type="NCBI Taxonomy" id="2918990"/>
    <lineage>
        <taxon>Bacteria</taxon>
        <taxon>Bacillati</taxon>
        <taxon>Cyanobacteriota</taxon>
        <taxon>Cyanophyceae</taxon>
        <taxon>Acaryochloridales</taxon>
        <taxon>Thermosynechococcaceae</taxon>
        <taxon>Pseudocalidococcus</taxon>
        <taxon>Pseudocalidococcus azoricus</taxon>
    </lineage>
</organism>
<gene>
    <name evidence="1" type="ORF">RIF25_06740</name>
</gene>
<dbReference type="EMBL" id="JAVMIP010000004">
    <property type="protein sequence ID" value="MDS3860504.1"/>
    <property type="molecule type" value="Genomic_DNA"/>
</dbReference>
<protein>
    <submittedName>
        <fullName evidence="1">ThaI family type II restriction endonuclease</fullName>
        <ecNumber evidence="1">3.1.21.-</ecNumber>
    </submittedName>
</protein>
<dbReference type="RefSeq" id="WP_322877779.1">
    <property type="nucleotide sequence ID" value="NZ_JAVMIP010000004.1"/>
</dbReference>
<dbReference type="GO" id="GO:0016787">
    <property type="term" value="F:hydrolase activity"/>
    <property type="evidence" value="ECO:0007669"/>
    <property type="project" value="UniProtKB-KW"/>
</dbReference>
<name>A0AAE4JY10_9CYAN</name>
<dbReference type="GO" id="GO:0004519">
    <property type="term" value="F:endonuclease activity"/>
    <property type="evidence" value="ECO:0007669"/>
    <property type="project" value="UniProtKB-KW"/>
</dbReference>
<comment type="caution">
    <text evidence="1">The sequence shown here is derived from an EMBL/GenBank/DDBJ whole genome shotgun (WGS) entry which is preliminary data.</text>
</comment>
<dbReference type="AlphaFoldDB" id="A0AAE4JY10"/>
<accession>A0AAE4JY10</accession>
<keyword evidence="1" id="KW-0378">Hydrolase</keyword>
<reference evidence="2" key="1">
    <citation type="submission" date="2023-07" db="EMBL/GenBank/DDBJ databases">
        <authorList>
            <person name="Luz R."/>
            <person name="Cordeiro R."/>
            <person name="Fonseca A."/>
            <person name="Goncalves V."/>
        </authorList>
    </citation>
    <scope>NUCLEOTIDE SEQUENCE [LARGE SCALE GENOMIC DNA]</scope>
    <source>
        <strain evidence="2">BACA0444</strain>
    </source>
</reference>
<evidence type="ECO:0000313" key="2">
    <source>
        <dbReference type="Proteomes" id="UP001268256"/>
    </source>
</evidence>
<evidence type="ECO:0000313" key="1">
    <source>
        <dbReference type="EMBL" id="MDS3860504.1"/>
    </source>
</evidence>
<keyword evidence="1" id="KW-0540">Nuclease</keyword>
<dbReference type="Proteomes" id="UP001268256">
    <property type="component" value="Unassembled WGS sequence"/>
</dbReference>
<dbReference type="InterPro" id="IPR038374">
    <property type="entry name" value="ThaI_sf"/>
</dbReference>
<keyword evidence="1" id="KW-0255">Endonuclease</keyword>
<sequence>MNITEIFADKVLKLKIQKELPELFYLAELECSRAGKIGMEVGSVREKVLIALLIYKFDIKNITTDKITEPEIDVKLSDNPISIKTITGNSFSGVKLIWTVDWDKVIEFSQTYRPACDILPVQIHWDAQGALYLIPRSIQENIIQKLGINQYLKLPKQSTNPRGVEISQEALKILVSNPQASSIPIFWKRNQINFDPYARWLEL</sequence>
<proteinExistence type="predicted"/>
<keyword evidence="2" id="KW-1185">Reference proteome</keyword>
<dbReference type="InterPro" id="IPR029128">
    <property type="entry name" value="ThaI"/>
</dbReference>
<dbReference type="EC" id="3.1.21.-" evidence="1"/>